<sequence>MYKDIIELLKENRLKEAMTQLAAWASPLTQWQLKREIEELQTSYDLLLHYVKEGINDPNRATMHLQMKQQAYELTDRVDRCLRRDKGTGAYYDILRTYSLYPPLSFNELREGLEEWFDFPDFSSNPALKKQEDADLYRRTQSVLDNLFDLIWTAGHWSKTEATDLRELYESPKVLPDHRAVIVSAVTLSLLNLFDRRKLLFLCDAYGCYETENSQRALVGIVLTCLLYDSRIADNYPKIKARIQQLTQDPEVQEQVFHIHLQLMQSYLETDEVNRKMREDILPGMMKNPQMKKGTIDILNLDEERNDPNPEWEAWKDNTDFQQKMEELTHLQQNGADIYMGTFSHLKQYPFFQRTAHWFYRFNPKQPELAELELDTRHATPSLLDTLLRGGTFCHSDKYSFCFTLLQMPQSARQQLMQRTPLPEEMTDEMKERLKEAEQMTRQPAFITRQYIQDLFRYFRLCPKKGDEKNPFKQSPCLFTNPLLKSIIEQEKYVLKTADFMSAHNEKKLAIFYYNSYLTHHNPNRVEVLQKQGLLYQQTQETYLAIQNFEKADMIAPDDPWTLRHLAQCYTQENHFEDALEYYQRVENLKPDSLSIALQIGQCLLQLERYDEALPYFYKVEYLGKNPQKAWRFIAWCSLLNNNLEQAHKYYSKILEEGNPQRDDFLNIGHLYLIQGQLKEALPYYRRAHSLCKDHEEFRNLCFDDIELLEDKGITLLDQDILADALL</sequence>
<comment type="caution">
    <text evidence="3">The sequence shown here is derived from an EMBL/GenBank/DDBJ whole genome shotgun (WGS) entry which is preliminary data.</text>
</comment>
<evidence type="ECO:0000256" key="1">
    <source>
        <dbReference type="ARBA" id="ARBA00022737"/>
    </source>
</evidence>
<dbReference type="InterPro" id="IPR019734">
    <property type="entry name" value="TPR_rpt"/>
</dbReference>
<dbReference type="PANTHER" id="PTHR44943">
    <property type="entry name" value="CELLULOSE SYNTHASE OPERON PROTEIN C"/>
    <property type="match status" value="1"/>
</dbReference>
<accession>J9GTG9</accession>
<proteinExistence type="predicted"/>
<dbReference type="InterPro" id="IPR011990">
    <property type="entry name" value="TPR-like_helical_dom_sf"/>
</dbReference>
<dbReference type="InterPro" id="IPR051685">
    <property type="entry name" value="Ycf3/AcsC/BcsC/TPR_MFPF"/>
</dbReference>
<dbReference type="Gene3D" id="1.25.40.10">
    <property type="entry name" value="Tetratricopeptide repeat domain"/>
    <property type="match status" value="1"/>
</dbReference>
<dbReference type="SMART" id="SM00028">
    <property type="entry name" value="TPR"/>
    <property type="match status" value="4"/>
</dbReference>
<name>J9GTG9_9ZZZZ</name>
<dbReference type="SUPFAM" id="SSF48452">
    <property type="entry name" value="TPR-like"/>
    <property type="match status" value="1"/>
</dbReference>
<evidence type="ECO:0000256" key="2">
    <source>
        <dbReference type="ARBA" id="ARBA00022803"/>
    </source>
</evidence>
<dbReference type="PANTHER" id="PTHR44943:SF8">
    <property type="entry name" value="TPR REPEAT-CONTAINING PROTEIN MJ0263"/>
    <property type="match status" value="1"/>
</dbReference>
<dbReference type="EMBL" id="AMCI01002101">
    <property type="protein sequence ID" value="EJX03620.1"/>
    <property type="molecule type" value="Genomic_DNA"/>
</dbReference>
<dbReference type="AlphaFoldDB" id="J9GTG9"/>
<reference evidence="3" key="1">
    <citation type="journal article" date="2012" name="PLoS ONE">
        <title>Gene sets for utilization of primary and secondary nutrition supplies in the distal gut of endangered iberian lynx.</title>
        <authorList>
            <person name="Alcaide M."/>
            <person name="Messina E."/>
            <person name="Richter M."/>
            <person name="Bargiela R."/>
            <person name="Peplies J."/>
            <person name="Huws S.A."/>
            <person name="Newbold C.J."/>
            <person name="Golyshin P.N."/>
            <person name="Simon M.A."/>
            <person name="Lopez G."/>
            <person name="Yakimov M.M."/>
            <person name="Ferrer M."/>
        </authorList>
    </citation>
    <scope>NUCLEOTIDE SEQUENCE</scope>
</reference>
<dbReference type="Pfam" id="PF12895">
    <property type="entry name" value="ANAPC3"/>
    <property type="match status" value="1"/>
</dbReference>
<gene>
    <name evidence="3" type="ORF">EVA_08296</name>
</gene>
<organism evidence="3">
    <name type="scientific">gut metagenome</name>
    <dbReference type="NCBI Taxonomy" id="749906"/>
    <lineage>
        <taxon>unclassified sequences</taxon>
        <taxon>metagenomes</taxon>
        <taxon>organismal metagenomes</taxon>
    </lineage>
</organism>
<dbReference type="Pfam" id="PF13181">
    <property type="entry name" value="TPR_8"/>
    <property type="match status" value="2"/>
</dbReference>
<keyword evidence="2" id="KW-0802">TPR repeat</keyword>
<dbReference type="PROSITE" id="PS50005">
    <property type="entry name" value="TPR"/>
    <property type="match status" value="3"/>
</dbReference>
<protein>
    <submittedName>
        <fullName evidence="3">Tetratricopeptide repeat protein</fullName>
    </submittedName>
</protein>
<evidence type="ECO:0000313" key="3">
    <source>
        <dbReference type="EMBL" id="EJX03620.1"/>
    </source>
</evidence>
<keyword evidence="1" id="KW-0677">Repeat</keyword>